<sequence>MSSITGTSRAGSPRTGHEHVYTINGSRLRDVLVDGQWITVSVSEPAPQRVAA</sequence>
<dbReference type="EMBL" id="JAKLJA010000033">
    <property type="protein sequence ID" value="MCG5077229.1"/>
    <property type="molecule type" value="Genomic_DNA"/>
</dbReference>
<accession>A0A9X1UHZ6</accession>
<evidence type="ECO:0000313" key="1">
    <source>
        <dbReference type="EMBL" id="MCG5077229.1"/>
    </source>
</evidence>
<organism evidence="1 2">
    <name type="scientific">Paraburkholderia tagetis</name>
    <dbReference type="NCBI Taxonomy" id="2913261"/>
    <lineage>
        <taxon>Bacteria</taxon>
        <taxon>Pseudomonadati</taxon>
        <taxon>Pseudomonadota</taxon>
        <taxon>Betaproteobacteria</taxon>
        <taxon>Burkholderiales</taxon>
        <taxon>Burkholderiaceae</taxon>
        <taxon>Paraburkholderia</taxon>
    </lineage>
</organism>
<name>A0A9X1UHZ6_9BURK</name>
<gene>
    <name evidence="1" type="ORF">L5014_28450</name>
</gene>
<keyword evidence="2" id="KW-1185">Reference proteome</keyword>
<reference evidence="1" key="1">
    <citation type="submission" date="2022-01" db="EMBL/GenBank/DDBJ databases">
        <title>Genome sequence and assembly of Parabukholderia sp. RG36.</title>
        <authorList>
            <person name="Chhetri G."/>
        </authorList>
    </citation>
    <scope>NUCLEOTIDE SEQUENCE</scope>
    <source>
        <strain evidence="1">RG36</strain>
    </source>
</reference>
<dbReference type="AlphaFoldDB" id="A0A9X1UHZ6"/>
<dbReference type="Proteomes" id="UP001139308">
    <property type="component" value="Unassembled WGS sequence"/>
</dbReference>
<proteinExistence type="predicted"/>
<evidence type="ECO:0000313" key="2">
    <source>
        <dbReference type="Proteomes" id="UP001139308"/>
    </source>
</evidence>
<protein>
    <submittedName>
        <fullName evidence="1">Uncharacterized protein</fullName>
    </submittedName>
</protein>
<comment type="caution">
    <text evidence="1">The sequence shown here is derived from an EMBL/GenBank/DDBJ whole genome shotgun (WGS) entry which is preliminary data.</text>
</comment>